<feature type="non-terminal residue" evidence="2">
    <location>
        <position position="353"/>
    </location>
</feature>
<feature type="domain" description="Spatacsin C-terminal" evidence="1">
    <location>
        <begin position="8"/>
        <end position="297"/>
    </location>
</feature>
<evidence type="ECO:0000313" key="3">
    <source>
        <dbReference type="Proteomes" id="UP000001593"/>
    </source>
</evidence>
<evidence type="ECO:0000313" key="2">
    <source>
        <dbReference type="EMBL" id="EDO45609.1"/>
    </source>
</evidence>
<evidence type="ECO:0000259" key="1">
    <source>
        <dbReference type="Pfam" id="PF14649"/>
    </source>
</evidence>
<name>A7RSC4_NEMVE</name>
<keyword evidence="3" id="KW-1185">Reference proteome</keyword>
<dbReference type="EMBL" id="DS469534">
    <property type="protein sequence ID" value="EDO45609.1"/>
    <property type="molecule type" value="Genomic_DNA"/>
</dbReference>
<dbReference type="Pfam" id="PF14649">
    <property type="entry name" value="Spatacsin_C"/>
    <property type="match status" value="1"/>
</dbReference>
<dbReference type="PANTHER" id="PTHR13650">
    <property type="entry name" value="SPATACSIN"/>
    <property type="match status" value="1"/>
</dbReference>
<dbReference type="Proteomes" id="UP000001593">
    <property type="component" value="Unassembled WGS sequence"/>
</dbReference>
<protein>
    <recommendedName>
        <fullName evidence="1">Spatacsin C-terminal domain-containing protein</fullName>
    </recommendedName>
</protein>
<dbReference type="InterPro" id="IPR028107">
    <property type="entry name" value="Spatacsin_C_dom"/>
</dbReference>
<organism evidence="2 3">
    <name type="scientific">Nematostella vectensis</name>
    <name type="common">Starlet sea anemone</name>
    <dbReference type="NCBI Taxonomy" id="45351"/>
    <lineage>
        <taxon>Eukaryota</taxon>
        <taxon>Metazoa</taxon>
        <taxon>Cnidaria</taxon>
        <taxon>Anthozoa</taxon>
        <taxon>Hexacorallia</taxon>
        <taxon>Actiniaria</taxon>
        <taxon>Edwardsiidae</taxon>
        <taxon>Nematostella</taxon>
    </lineage>
</organism>
<dbReference type="InParanoid" id="A7RSC4"/>
<dbReference type="InterPro" id="IPR028103">
    <property type="entry name" value="Spatacsin"/>
</dbReference>
<dbReference type="STRING" id="45351.A7RSC4"/>
<gene>
    <name evidence="2" type="ORF">NEMVEDRAFT_v1g91874</name>
</gene>
<dbReference type="AlphaFoldDB" id="A7RSC4"/>
<accession>A7RSC4</accession>
<dbReference type="PhylomeDB" id="A7RSC4"/>
<dbReference type="OMA" id="AYHACAR"/>
<reference evidence="2 3" key="1">
    <citation type="journal article" date="2007" name="Science">
        <title>Sea anemone genome reveals ancestral eumetazoan gene repertoire and genomic organization.</title>
        <authorList>
            <person name="Putnam N.H."/>
            <person name="Srivastava M."/>
            <person name="Hellsten U."/>
            <person name="Dirks B."/>
            <person name="Chapman J."/>
            <person name="Salamov A."/>
            <person name="Terry A."/>
            <person name="Shapiro H."/>
            <person name="Lindquist E."/>
            <person name="Kapitonov V.V."/>
            <person name="Jurka J."/>
            <person name="Genikhovich G."/>
            <person name="Grigoriev I.V."/>
            <person name="Lucas S.M."/>
            <person name="Steele R.E."/>
            <person name="Finnerty J.R."/>
            <person name="Technau U."/>
            <person name="Martindale M.Q."/>
            <person name="Rokhsar D.S."/>
        </authorList>
    </citation>
    <scope>NUCLEOTIDE SEQUENCE [LARGE SCALE GENOMIC DNA]</scope>
    <source>
        <strain evidence="3">CH2 X CH6</strain>
    </source>
</reference>
<proteinExistence type="predicted"/>
<sequence length="353" mass="40380">RLCSDQALLGNRLLDTAVDHANDREEAGSLELLVRAHECHTMACNMEGISRVLKCGRQLTTALADAEEYRLMVRLLTGVGRFREMSYIFDTLIQHLHFELLVQTGIDKNKLKVALLEYLKRCHPDDAEKYTMVAMHFNMFREIAETWEKSAQTQLYELRNQQIVLKPELQAKLNSTMRFFCYAADYYSKEGCSRHSQKCLNHARLVQLQVHLLPSGVRVINLEGDEAALKKFLKQHTHFFEALLVADAYDKRGPGIWVDSVYSHVVLAGDFKYWQDLKSVMAPSSLLFVDVANKYKNDSPRSSQAMANMKKLLGHLPELRVRYRIAVDLGFRDMSANILDSDGGAYLRDVMIS</sequence>
<dbReference type="eggNOG" id="KOG1884">
    <property type="taxonomic scope" value="Eukaryota"/>
</dbReference>
<dbReference type="PANTHER" id="PTHR13650:SF0">
    <property type="entry name" value="SPATACSIN"/>
    <property type="match status" value="1"/>
</dbReference>
<dbReference type="HOGENOM" id="CLU_041206_0_0_1"/>